<protein>
    <submittedName>
        <fullName evidence="4">Methyltransferase</fullName>
    </submittedName>
</protein>
<evidence type="ECO:0000256" key="1">
    <source>
        <dbReference type="ARBA" id="ARBA00022603"/>
    </source>
</evidence>
<dbReference type="GO" id="GO:0032259">
    <property type="term" value="P:methylation"/>
    <property type="evidence" value="ECO:0007669"/>
    <property type="project" value="UniProtKB-KW"/>
</dbReference>
<dbReference type="PRINTS" id="PR00505">
    <property type="entry name" value="D12N6MTFRASE"/>
</dbReference>
<dbReference type="InterPro" id="IPR029063">
    <property type="entry name" value="SAM-dependent_MTases_sf"/>
</dbReference>
<dbReference type="EMBL" id="PPSL01000006">
    <property type="protein sequence ID" value="PQJ09485.1"/>
    <property type="molecule type" value="Genomic_DNA"/>
</dbReference>
<dbReference type="PIRSF" id="PIRSF000398">
    <property type="entry name" value="M_m6A_EcoRV"/>
    <property type="match status" value="1"/>
</dbReference>
<dbReference type="AlphaFoldDB" id="A0A2S7SSA9"/>
<reference evidence="4 5" key="1">
    <citation type="submission" date="2018-01" db="EMBL/GenBank/DDBJ databases">
        <title>A novel member of the phylum Bacteroidetes isolated from glacier ice.</title>
        <authorList>
            <person name="Liu Q."/>
            <person name="Xin Y.-H."/>
        </authorList>
    </citation>
    <scope>NUCLEOTIDE SEQUENCE [LARGE SCALE GENOMIC DNA]</scope>
    <source>
        <strain evidence="4 5">RB1R16</strain>
    </source>
</reference>
<keyword evidence="1 4" id="KW-0489">Methyltransferase</keyword>
<dbReference type="InterPro" id="IPR012263">
    <property type="entry name" value="M_m6A_EcoRV"/>
</dbReference>
<sequence length="260" mass="29792">MKSAITYYGGKQKLVSTILPLFPEHILYSEPFAGGAALLFAKEPSEVEVINDLNTELINFYRVIQQDYVSLSQEIKITLHSRKLHSDASVVYNNPHLFTPLKRAWAVWVLATQSFASMLDGTWGYDKAKNTTSKKIHNKGVQFNEDYAIRLQNVQIECADALYIIKSRDYDKAFFYCDPPYFNSDCGHYGGYSLQDFERLLTALSEIKGKFLLSSYPSDILDQFVKRFGWYQKRVEQRVSVNKGAGKMKVEVMTANYPIE</sequence>
<proteinExistence type="predicted"/>
<dbReference type="PANTHER" id="PTHR30481">
    <property type="entry name" value="DNA ADENINE METHYLASE"/>
    <property type="match status" value="1"/>
</dbReference>
<keyword evidence="3" id="KW-0949">S-adenosyl-L-methionine</keyword>
<accession>A0A2S7SSA9</accession>
<dbReference type="OrthoDB" id="9805629at2"/>
<evidence type="ECO:0000256" key="2">
    <source>
        <dbReference type="ARBA" id="ARBA00022679"/>
    </source>
</evidence>
<gene>
    <name evidence="4" type="ORF">CJD36_019795</name>
</gene>
<evidence type="ECO:0000256" key="3">
    <source>
        <dbReference type="ARBA" id="ARBA00022691"/>
    </source>
</evidence>
<dbReference type="GO" id="GO:0043565">
    <property type="term" value="F:sequence-specific DNA binding"/>
    <property type="evidence" value="ECO:0007669"/>
    <property type="project" value="TreeGrafter"/>
</dbReference>
<dbReference type="Gene3D" id="3.40.50.150">
    <property type="entry name" value="Vaccinia Virus protein VP39"/>
    <property type="match status" value="2"/>
</dbReference>
<keyword evidence="5" id="KW-1185">Reference proteome</keyword>
<keyword evidence="2 4" id="KW-0808">Transferase</keyword>
<dbReference type="GO" id="GO:0009007">
    <property type="term" value="F:site-specific DNA-methyltransferase (adenine-specific) activity"/>
    <property type="evidence" value="ECO:0007669"/>
    <property type="project" value="UniProtKB-EC"/>
</dbReference>
<dbReference type="PANTHER" id="PTHR30481:SF4">
    <property type="entry name" value="SITE-SPECIFIC DNA-METHYLTRANSFERASE (ADENINE-SPECIFIC)"/>
    <property type="match status" value="1"/>
</dbReference>
<name>A0A2S7SSA9_9BACT</name>
<dbReference type="GO" id="GO:1904047">
    <property type="term" value="F:S-adenosyl-L-methionine binding"/>
    <property type="evidence" value="ECO:0007669"/>
    <property type="project" value="TreeGrafter"/>
</dbReference>
<comment type="caution">
    <text evidence="4">The sequence shown here is derived from an EMBL/GenBank/DDBJ whole genome shotgun (WGS) entry which is preliminary data.</text>
</comment>
<dbReference type="InterPro" id="IPR012327">
    <property type="entry name" value="MeTrfase_D12"/>
</dbReference>
<dbReference type="Proteomes" id="UP000239872">
    <property type="component" value="Unassembled WGS sequence"/>
</dbReference>
<dbReference type="SUPFAM" id="SSF53335">
    <property type="entry name" value="S-adenosyl-L-methionine-dependent methyltransferases"/>
    <property type="match status" value="1"/>
</dbReference>
<dbReference type="Pfam" id="PF02086">
    <property type="entry name" value="MethyltransfD12"/>
    <property type="match status" value="1"/>
</dbReference>
<evidence type="ECO:0000313" key="4">
    <source>
        <dbReference type="EMBL" id="PQJ09485.1"/>
    </source>
</evidence>
<evidence type="ECO:0000313" key="5">
    <source>
        <dbReference type="Proteomes" id="UP000239872"/>
    </source>
</evidence>
<dbReference type="GO" id="GO:0009307">
    <property type="term" value="P:DNA restriction-modification system"/>
    <property type="evidence" value="ECO:0007669"/>
    <property type="project" value="InterPro"/>
</dbReference>
<organism evidence="4 5">
    <name type="scientific">Flavipsychrobacter stenotrophus</name>
    <dbReference type="NCBI Taxonomy" id="2077091"/>
    <lineage>
        <taxon>Bacteria</taxon>
        <taxon>Pseudomonadati</taxon>
        <taxon>Bacteroidota</taxon>
        <taxon>Chitinophagia</taxon>
        <taxon>Chitinophagales</taxon>
        <taxon>Chitinophagaceae</taxon>
        <taxon>Flavipsychrobacter</taxon>
    </lineage>
</organism>
<dbReference type="GO" id="GO:0006298">
    <property type="term" value="P:mismatch repair"/>
    <property type="evidence" value="ECO:0007669"/>
    <property type="project" value="TreeGrafter"/>
</dbReference>
<dbReference type="RefSeq" id="WP_105040935.1">
    <property type="nucleotide sequence ID" value="NZ_PPSL01000006.1"/>
</dbReference>